<reference evidence="2 3" key="1">
    <citation type="submission" date="2016-10" db="EMBL/GenBank/DDBJ databases">
        <title>Genome sequence of the basidiomycete white-rot fungus Trametes pubescens.</title>
        <authorList>
            <person name="Makela M.R."/>
            <person name="Granchi Z."/>
            <person name="Peng M."/>
            <person name="De Vries R.P."/>
            <person name="Grigoriev I."/>
            <person name="Riley R."/>
            <person name="Hilden K."/>
        </authorList>
    </citation>
    <scope>NUCLEOTIDE SEQUENCE [LARGE SCALE GENOMIC DNA]</scope>
    <source>
        <strain evidence="2 3">FBCC735</strain>
    </source>
</reference>
<dbReference type="OMA" id="DGSNAWR"/>
<evidence type="ECO:0000313" key="2">
    <source>
        <dbReference type="EMBL" id="OJT14918.1"/>
    </source>
</evidence>
<dbReference type="OrthoDB" id="3365472at2759"/>
<sequence length="574" mass="61682">MDCVDIPFDSVWCPVCSRQIVPKRIHLPAQPAPQPTPAPPASPTAPSKPTQQQDAHPRLTRGKTGTIRPRAAGLVHGTGRVKPNGTIKRSPTKDASATQDSKSDAAPAPSRPAAPVRQRTVIDPSPVPLYCSDECRLMDLQATHSALDINYNPERCASPQHPPVSKNTLSDCQSVNDDSDCSSGSSIESRSSMASPTATTTAVHATPTKGNSHEEAYQRLSAIYNFAPLPPPLPFTPRATKPVAPAPPPRLEGGVMMAARRIQAALCPEKPKRTAWGLPVQNDAEDDNKPIPGWTDGSQAWRASVYGLAPPRDLSTGDVDEAAERAYGTYVASPHRSRGVHSTLGENKPATEAVPNRSASASSLPARVMDSSTEKMYKQYSASFTRRSESRTSLHHQSRGLSTSPTGSTRSAFAREVSLVKPGAEGRLLVPDVKMRRTNSSMSSIGGASGYSWSSAGATLSTVGSMAGKRRSPLSRQNSDVSVDTVETESEGDELEVTRAAVASVPAPSARMPPNTRSWSYDSEAFTYPVMPRRPKIEKRIEKQIVDGVEQEVEVEVEVYEPIKRLFLFGGARN</sequence>
<dbReference type="STRING" id="154538.A0A1M2W4Y6"/>
<feature type="region of interest" description="Disordered" evidence="1">
    <location>
        <begin position="28"/>
        <end position="124"/>
    </location>
</feature>
<dbReference type="EMBL" id="MNAD01000218">
    <property type="protein sequence ID" value="OJT14918.1"/>
    <property type="molecule type" value="Genomic_DNA"/>
</dbReference>
<dbReference type="AlphaFoldDB" id="A0A1M2W4Y6"/>
<feature type="compositionally biased region" description="Acidic residues" evidence="1">
    <location>
        <begin position="486"/>
        <end position="495"/>
    </location>
</feature>
<keyword evidence="3" id="KW-1185">Reference proteome</keyword>
<protein>
    <submittedName>
        <fullName evidence="2">Uncharacterized protein</fullName>
    </submittedName>
</protein>
<feature type="region of interest" description="Disordered" evidence="1">
    <location>
        <begin position="334"/>
        <end position="369"/>
    </location>
</feature>
<feature type="region of interest" description="Disordered" evidence="1">
    <location>
        <begin position="384"/>
        <end position="410"/>
    </location>
</feature>
<feature type="compositionally biased region" description="Low complexity" evidence="1">
    <location>
        <begin position="181"/>
        <end position="208"/>
    </location>
</feature>
<feature type="compositionally biased region" description="Polar residues" evidence="1">
    <location>
        <begin position="87"/>
        <end position="100"/>
    </location>
</feature>
<feature type="compositionally biased region" description="Low complexity" evidence="1">
    <location>
        <begin position="105"/>
        <end position="115"/>
    </location>
</feature>
<name>A0A1M2W4Y6_TRAPU</name>
<feature type="region of interest" description="Disordered" evidence="1">
    <location>
        <begin position="464"/>
        <end position="495"/>
    </location>
</feature>
<comment type="caution">
    <text evidence="2">The sequence shown here is derived from an EMBL/GenBank/DDBJ whole genome shotgun (WGS) entry which is preliminary data.</text>
</comment>
<accession>A0A1M2W4Y6</accession>
<feature type="compositionally biased region" description="Pro residues" evidence="1">
    <location>
        <begin position="30"/>
        <end position="43"/>
    </location>
</feature>
<evidence type="ECO:0000313" key="3">
    <source>
        <dbReference type="Proteomes" id="UP000184267"/>
    </source>
</evidence>
<proteinExistence type="predicted"/>
<feature type="region of interest" description="Disordered" evidence="1">
    <location>
        <begin position="154"/>
        <end position="213"/>
    </location>
</feature>
<gene>
    <name evidence="2" type="ORF">TRAPUB_8524</name>
</gene>
<evidence type="ECO:0000256" key="1">
    <source>
        <dbReference type="SAM" id="MobiDB-lite"/>
    </source>
</evidence>
<organism evidence="2 3">
    <name type="scientific">Trametes pubescens</name>
    <name type="common">White-rot fungus</name>
    <dbReference type="NCBI Taxonomy" id="154538"/>
    <lineage>
        <taxon>Eukaryota</taxon>
        <taxon>Fungi</taxon>
        <taxon>Dikarya</taxon>
        <taxon>Basidiomycota</taxon>
        <taxon>Agaricomycotina</taxon>
        <taxon>Agaricomycetes</taxon>
        <taxon>Polyporales</taxon>
        <taxon>Polyporaceae</taxon>
        <taxon>Trametes</taxon>
    </lineage>
</organism>
<dbReference type="Proteomes" id="UP000184267">
    <property type="component" value="Unassembled WGS sequence"/>
</dbReference>
<feature type="compositionally biased region" description="Polar residues" evidence="1">
    <location>
        <begin position="399"/>
        <end position="410"/>
    </location>
</feature>